<dbReference type="STRING" id="553175.POREN0001_1800"/>
<protein>
    <submittedName>
        <fullName evidence="1">Uncharacterized protein</fullName>
    </submittedName>
</protein>
<proteinExistence type="predicted"/>
<evidence type="ECO:0000313" key="1">
    <source>
        <dbReference type="EMBL" id="EEN82312.1"/>
    </source>
</evidence>
<reference evidence="1 2" key="1">
    <citation type="submission" date="2009-04" db="EMBL/GenBank/DDBJ databases">
        <authorList>
            <person name="Sebastian Y."/>
            <person name="Madupu R."/>
            <person name="Durkin A.S."/>
            <person name="Torralba M."/>
            <person name="Methe B."/>
            <person name="Sutton G.G."/>
            <person name="Strausberg R.L."/>
            <person name="Nelson K.E."/>
        </authorList>
    </citation>
    <scope>NUCLEOTIDE SEQUENCE [LARGE SCALE GENOMIC DNA]</scope>
    <source>
        <strain evidence="2">ATCC 35406 / BCRC 14492 / JCM 8526 / NCTC 13058 / HG 370</strain>
    </source>
</reference>
<accession>C3JBR5</accession>
<dbReference type="AlphaFoldDB" id="C3JBR5"/>
<dbReference type="Proteomes" id="UP000004295">
    <property type="component" value="Unassembled WGS sequence"/>
</dbReference>
<organism evidence="1 2">
    <name type="scientific">Porphyromonas endodontalis (strain ATCC 35406 / DSM 24491 / JCM 8526 / CCUG 16442 / BCRC 14492 / NCTC 13058 / HG 370)</name>
    <name type="common">Bacteroides endodontalis</name>
    <dbReference type="NCBI Taxonomy" id="553175"/>
    <lineage>
        <taxon>Bacteria</taxon>
        <taxon>Pseudomonadati</taxon>
        <taxon>Bacteroidota</taxon>
        <taxon>Bacteroidia</taxon>
        <taxon>Bacteroidales</taxon>
        <taxon>Porphyromonadaceae</taxon>
        <taxon>Porphyromonas</taxon>
    </lineage>
</organism>
<dbReference type="EMBL" id="ACNN01000026">
    <property type="protein sequence ID" value="EEN82312.1"/>
    <property type="molecule type" value="Genomic_DNA"/>
</dbReference>
<keyword evidence="2" id="KW-1185">Reference proteome</keyword>
<sequence length="47" mass="5434">MREGVNRKLIIAFGSILKYPNSQIFRGQGGFALFHNKRNYPLMYCIA</sequence>
<gene>
    <name evidence="1" type="ORF">POREN0001_1800</name>
</gene>
<name>C3JBR5_POREA</name>
<comment type="caution">
    <text evidence="1">The sequence shown here is derived from an EMBL/GenBank/DDBJ whole genome shotgun (WGS) entry which is preliminary data.</text>
</comment>
<evidence type="ECO:0000313" key="2">
    <source>
        <dbReference type="Proteomes" id="UP000004295"/>
    </source>
</evidence>